<dbReference type="InterPro" id="IPR027555">
    <property type="entry name" value="Mo5U34_MeTrfas-like"/>
</dbReference>
<dbReference type="GO" id="GO:0016765">
    <property type="term" value="F:transferase activity, transferring alkyl or aryl (other than methyl) groups"/>
    <property type="evidence" value="ECO:0007669"/>
    <property type="project" value="InterPro"/>
</dbReference>
<evidence type="ECO:0000313" key="4">
    <source>
        <dbReference type="Proteomes" id="UP000265691"/>
    </source>
</evidence>
<evidence type="ECO:0000256" key="1">
    <source>
        <dbReference type="ARBA" id="ARBA00022679"/>
    </source>
</evidence>
<dbReference type="NCBIfam" id="NF011650">
    <property type="entry name" value="PRK15068.1"/>
    <property type="match status" value="1"/>
</dbReference>
<dbReference type="RefSeq" id="WP_119525293.1">
    <property type="nucleotide sequence ID" value="NZ_NRHC01000061.1"/>
</dbReference>
<accession>A0A3A1Y853</accession>
<name>A0A3A1Y853_9GAMM</name>
<dbReference type="InterPro" id="IPR029063">
    <property type="entry name" value="SAM-dependent_MTases_sf"/>
</dbReference>
<dbReference type="InterPro" id="IPR010017">
    <property type="entry name" value="CmoB"/>
</dbReference>
<dbReference type="GO" id="GO:0002098">
    <property type="term" value="P:tRNA wobble uridine modification"/>
    <property type="evidence" value="ECO:0007669"/>
    <property type="project" value="InterPro"/>
</dbReference>
<dbReference type="Gene3D" id="3.40.50.150">
    <property type="entry name" value="Vaccinia Virus protein VP39"/>
    <property type="match status" value="1"/>
</dbReference>
<sequence>MFTNPEDQNILAAILHKPELTDWLPALSLAMQQAEQTLLTKAKSKSTRETSFINNLRKLEALQKFLSEFKDLSLSLEAEFCQFWQERQELTSAEKTPDLVQLKTKDLNVQINLHPQWAGFLLHELEDLSHYFEAEVVQALYQAQTPYLENQAYQQIQALWLKIKRLVNTLIQDLIPWRKGPFNLLNQPIDAEWDCGKKWSRLQDLGLDKLLNGKNILDVGCGNGYYMWNMLEQDTPANFILGVEPFEGFTAQFLLAKTIYQTLGGTNLPYLLTLPLAKVPASNKFDVVFNMGVLYHRKDPVIFLEDLGKFLKDKGTLVLETIIVEGDETTCLIPGEKYCGMTNVYFLPSLATLEKWLAMAGYKHLEVKDISVTTSEEQRATPLSSPLSLQDFLDPNNPELTIEGYPRPQRVIILARKN</sequence>
<dbReference type="SUPFAM" id="SSF53335">
    <property type="entry name" value="S-adenosyl-L-methionine-dependent methyltransferases"/>
    <property type="match status" value="1"/>
</dbReference>
<dbReference type="OrthoDB" id="9773188at2"/>
<dbReference type="Pfam" id="PF08003">
    <property type="entry name" value="Methyltransf_9"/>
    <property type="match status" value="1"/>
</dbReference>
<organism evidence="3 4">
    <name type="scientific">Psittacicella hinzii</name>
    <dbReference type="NCBI Taxonomy" id="2028575"/>
    <lineage>
        <taxon>Bacteria</taxon>
        <taxon>Pseudomonadati</taxon>
        <taxon>Pseudomonadota</taxon>
        <taxon>Gammaproteobacteria</taxon>
        <taxon>Pasteurellales</taxon>
        <taxon>Psittacicellaceae</taxon>
        <taxon>Psittacicella</taxon>
    </lineage>
</organism>
<keyword evidence="4" id="KW-1185">Reference proteome</keyword>
<evidence type="ECO:0000313" key="3">
    <source>
        <dbReference type="EMBL" id="RIY32297.1"/>
    </source>
</evidence>
<reference evidence="3 4" key="1">
    <citation type="submission" date="2017-08" db="EMBL/GenBank/DDBJ databases">
        <title>Reclassification of Bisgaard taxon 37 and 44.</title>
        <authorList>
            <person name="Christensen H."/>
        </authorList>
    </citation>
    <scope>NUCLEOTIDE SEQUENCE [LARGE SCALE GENOMIC DNA]</scope>
    <source>
        <strain evidence="3 4">B96_3</strain>
    </source>
</reference>
<dbReference type="EMBL" id="NRHC01000061">
    <property type="protein sequence ID" value="RIY32297.1"/>
    <property type="molecule type" value="Genomic_DNA"/>
</dbReference>
<evidence type="ECO:0000256" key="2">
    <source>
        <dbReference type="ARBA" id="ARBA00022694"/>
    </source>
</evidence>
<dbReference type="Proteomes" id="UP000265691">
    <property type="component" value="Unassembled WGS sequence"/>
</dbReference>
<proteinExistence type="predicted"/>
<gene>
    <name evidence="3" type="ORF">CKF54_05150</name>
</gene>
<keyword evidence="2" id="KW-0819">tRNA processing</keyword>
<keyword evidence="1" id="KW-0808">Transferase</keyword>
<dbReference type="NCBIfam" id="TIGR00452">
    <property type="entry name" value="tRNA 5-methoxyuridine(34)/uridine 5-oxyacetic acid(34) synthase CmoB"/>
    <property type="match status" value="1"/>
</dbReference>
<comment type="caution">
    <text evidence="3">The sequence shown here is derived from an EMBL/GenBank/DDBJ whole genome shotgun (WGS) entry which is preliminary data.</text>
</comment>
<dbReference type="AlphaFoldDB" id="A0A3A1Y853"/>
<protein>
    <submittedName>
        <fullName evidence="3">tRNA 5-methoxyuridine(34)/uridine 5-oxyacetic acid(34) synthase CmoB</fullName>
    </submittedName>
</protein>